<dbReference type="GO" id="GO:0016791">
    <property type="term" value="F:phosphatase activity"/>
    <property type="evidence" value="ECO:0007669"/>
    <property type="project" value="TreeGrafter"/>
</dbReference>
<evidence type="ECO:0000256" key="1">
    <source>
        <dbReference type="ARBA" id="ARBA00022801"/>
    </source>
</evidence>
<proteinExistence type="predicted"/>
<keyword evidence="5" id="KW-1185">Reference proteome</keyword>
<reference evidence="4" key="2">
    <citation type="submission" date="2020-09" db="EMBL/GenBank/DDBJ databases">
        <authorList>
            <person name="Sun Q."/>
            <person name="Ohkuma M."/>
        </authorList>
    </citation>
    <scope>NUCLEOTIDE SEQUENCE</scope>
    <source>
        <strain evidence="4">JCM 4122</strain>
    </source>
</reference>
<evidence type="ECO:0000313" key="4">
    <source>
        <dbReference type="EMBL" id="GHG28132.1"/>
    </source>
</evidence>
<dbReference type="SMART" id="SM00065">
    <property type="entry name" value="GAF"/>
    <property type="match status" value="1"/>
</dbReference>
<dbReference type="Proteomes" id="UP000632849">
    <property type="component" value="Unassembled WGS sequence"/>
</dbReference>
<dbReference type="PANTHER" id="PTHR43156:SF2">
    <property type="entry name" value="STAGE II SPORULATION PROTEIN E"/>
    <property type="match status" value="1"/>
</dbReference>
<organism evidence="4 5">
    <name type="scientific">Streptomyces filamentosus</name>
    <name type="common">Streptomyces roseosporus</name>
    <dbReference type="NCBI Taxonomy" id="67294"/>
    <lineage>
        <taxon>Bacteria</taxon>
        <taxon>Bacillati</taxon>
        <taxon>Actinomycetota</taxon>
        <taxon>Actinomycetes</taxon>
        <taxon>Kitasatosporales</taxon>
        <taxon>Streptomycetaceae</taxon>
        <taxon>Streptomyces</taxon>
    </lineage>
</organism>
<comment type="caution">
    <text evidence="4">The sequence shown here is derived from an EMBL/GenBank/DDBJ whole genome shotgun (WGS) entry which is preliminary data.</text>
</comment>
<protein>
    <submittedName>
        <fullName evidence="4">Uncharacterized protein</fullName>
    </submittedName>
</protein>
<keyword evidence="1" id="KW-0378">Hydrolase</keyword>
<dbReference type="EMBL" id="BNBE01000004">
    <property type="protein sequence ID" value="GHG28132.1"/>
    <property type="molecule type" value="Genomic_DNA"/>
</dbReference>
<dbReference type="SUPFAM" id="SSF55781">
    <property type="entry name" value="GAF domain-like"/>
    <property type="match status" value="1"/>
</dbReference>
<evidence type="ECO:0000259" key="2">
    <source>
        <dbReference type="SMART" id="SM00065"/>
    </source>
</evidence>
<dbReference type="InterPro" id="IPR001932">
    <property type="entry name" value="PPM-type_phosphatase-like_dom"/>
</dbReference>
<gene>
    <name evidence="4" type="ORF">GCM10017667_76480</name>
</gene>
<dbReference type="InterPro" id="IPR029016">
    <property type="entry name" value="GAF-like_dom_sf"/>
</dbReference>
<reference evidence="4" key="1">
    <citation type="journal article" date="2014" name="Int. J. Syst. Evol. Microbiol.">
        <title>Complete genome sequence of Corynebacterium casei LMG S-19264T (=DSM 44701T), isolated from a smear-ripened cheese.</title>
        <authorList>
            <consortium name="US DOE Joint Genome Institute (JGI-PGF)"/>
            <person name="Walter F."/>
            <person name="Albersmeier A."/>
            <person name="Kalinowski J."/>
            <person name="Ruckert C."/>
        </authorList>
    </citation>
    <scope>NUCLEOTIDE SEQUENCE</scope>
    <source>
        <strain evidence="4">JCM 4122</strain>
    </source>
</reference>
<dbReference type="PANTHER" id="PTHR43156">
    <property type="entry name" value="STAGE II SPORULATION PROTEIN E-RELATED"/>
    <property type="match status" value="1"/>
</dbReference>
<feature type="domain" description="PPM-type phosphatase" evidence="3">
    <location>
        <begin position="329"/>
        <end position="552"/>
    </location>
</feature>
<name>A0A919ETJ2_STRFL</name>
<dbReference type="SUPFAM" id="SSF81606">
    <property type="entry name" value="PP2C-like"/>
    <property type="match status" value="1"/>
</dbReference>
<accession>A0A919ETJ2</accession>
<dbReference type="AlphaFoldDB" id="A0A919ETJ2"/>
<dbReference type="InterPro" id="IPR036457">
    <property type="entry name" value="PPM-type-like_dom_sf"/>
</dbReference>
<evidence type="ECO:0000259" key="3">
    <source>
        <dbReference type="SMART" id="SM00331"/>
    </source>
</evidence>
<feature type="domain" description="GAF" evidence="2">
    <location>
        <begin position="146"/>
        <end position="311"/>
    </location>
</feature>
<dbReference type="SMART" id="SM00331">
    <property type="entry name" value="PP2C_SIG"/>
    <property type="match status" value="1"/>
</dbReference>
<dbReference type="Gene3D" id="3.30.450.40">
    <property type="match status" value="1"/>
</dbReference>
<dbReference type="InterPro" id="IPR052016">
    <property type="entry name" value="Bact_Sigma-Reg"/>
</dbReference>
<dbReference type="Pfam" id="PF07228">
    <property type="entry name" value="SpoIIE"/>
    <property type="match status" value="1"/>
</dbReference>
<dbReference type="Gene3D" id="3.60.40.10">
    <property type="entry name" value="PPM-type phosphatase domain"/>
    <property type="match status" value="1"/>
</dbReference>
<dbReference type="InterPro" id="IPR003018">
    <property type="entry name" value="GAF"/>
</dbReference>
<sequence length="571" mass="59853">MAGHDARATLMTVFEDESDRSRETADAKNPWWRGSPHPAVVADREGGVVEFNAAAADLFPRLGVGKGLDEAVPRWLADAHRRLAGPVRPPAAAAPAGAGAAPLRGSHDGRLLRAHPAESGHGDVAWWLVDDSDLTAAQDALCTERERHAILAEASTQLLASLNPDRCLEKAALLAADHLGDAALVISPPGMRNRSTVVTAMAGGFERTQLALDPAAVPGLAEALQGFPPVPARWIDPAALPSWAVPEGFGGTPGSVAIAPLPGHGVPAGALVLLRRSGRRAFDTSEEHFARLFAARAGAALSAARLYAEQARVTRALIAELLPPRLHHVDGVDFAGGYRTSRDTERIGGDFYDVHPGTDDGRDTLAVLGDVCGKGLDAAVLTGRIRSTVQALLPLAGDHQDVLRMLNGALLNARHTRFATLVLASVRRTGGRVRLRLTSAGHPRPLVLRATGEVEEVDTGGTLVGALPVVTSRSATVDLSPGETCLLYTDGITEARGGPLGPAMFGEDRLRSALSECVGLPAEAVVERVQMLAGNWVGDGPHDDMAVVAITAPHTTHLSAVNGRTRGRYTA</sequence>
<evidence type="ECO:0000313" key="5">
    <source>
        <dbReference type="Proteomes" id="UP000632849"/>
    </source>
</evidence>